<gene>
    <name evidence="2" type="ORF">NEOLEDRAFT_1133371</name>
</gene>
<dbReference type="SUPFAM" id="SSF54695">
    <property type="entry name" value="POZ domain"/>
    <property type="match status" value="1"/>
</dbReference>
<dbReference type="Proteomes" id="UP000076761">
    <property type="component" value="Unassembled WGS sequence"/>
</dbReference>
<evidence type="ECO:0000259" key="1">
    <source>
        <dbReference type="PROSITE" id="PS50097"/>
    </source>
</evidence>
<dbReference type="EMBL" id="KV425571">
    <property type="protein sequence ID" value="KZT25453.1"/>
    <property type="molecule type" value="Genomic_DNA"/>
</dbReference>
<keyword evidence="3" id="KW-1185">Reference proteome</keyword>
<dbReference type="Gene3D" id="3.30.710.10">
    <property type="entry name" value="Potassium Channel Kv1.1, Chain A"/>
    <property type="match status" value="1"/>
</dbReference>
<dbReference type="STRING" id="1314782.A0A165SP88"/>
<sequence>MEQGFARCDELWFEDGNVILQAETTLFRVFRSIMAAYSQIFMDMFSLPWSQANSPEGSDGKALVVMHDTAEDLRHFLGVIFIPGY</sequence>
<dbReference type="OrthoDB" id="3204157at2759"/>
<organism evidence="2 3">
    <name type="scientific">Neolentinus lepideus HHB14362 ss-1</name>
    <dbReference type="NCBI Taxonomy" id="1314782"/>
    <lineage>
        <taxon>Eukaryota</taxon>
        <taxon>Fungi</taxon>
        <taxon>Dikarya</taxon>
        <taxon>Basidiomycota</taxon>
        <taxon>Agaricomycotina</taxon>
        <taxon>Agaricomycetes</taxon>
        <taxon>Gloeophyllales</taxon>
        <taxon>Gloeophyllaceae</taxon>
        <taxon>Neolentinus</taxon>
    </lineage>
</organism>
<dbReference type="InterPro" id="IPR000210">
    <property type="entry name" value="BTB/POZ_dom"/>
</dbReference>
<protein>
    <recommendedName>
        <fullName evidence="1">BTB domain-containing protein</fullName>
    </recommendedName>
</protein>
<accession>A0A165SP88</accession>
<proteinExistence type="predicted"/>
<reference evidence="2 3" key="1">
    <citation type="journal article" date="2016" name="Mol. Biol. Evol.">
        <title>Comparative Genomics of Early-Diverging Mushroom-Forming Fungi Provides Insights into the Origins of Lignocellulose Decay Capabilities.</title>
        <authorList>
            <person name="Nagy L.G."/>
            <person name="Riley R."/>
            <person name="Tritt A."/>
            <person name="Adam C."/>
            <person name="Daum C."/>
            <person name="Floudas D."/>
            <person name="Sun H."/>
            <person name="Yadav J.S."/>
            <person name="Pangilinan J."/>
            <person name="Larsson K.H."/>
            <person name="Matsuura K."/>
            <person name="Barry K."/>
            <person name="Labutti K."/>
            <person name="Kuo R."/>
            <person name="Ohm R.A."/>
            <person name="Bhattacharya S.S."/>
            <person name="Shirouzu T."/>
            <person name="Yoshinaga Y."/>
            <person name="Martin F.M."/>
            <person name="Grigoriev I.V."/>
            <person name="Hibbett D.S."/>
        </authorList>
    </citation>
    <scope>NUCLEOTIDE SEQUENCE [LARGE SCALE GENOMIC DNA]</scope>
    <source>
        <strain evidence="2 3">HHB14362 ss-1</strain>
    </source>
</reference>
<evidence type="ECO:0000313" key="3">
    <source>
        <dbReference type="Proteomes" id="UP000076761"/>
    </source>
</evidence>
<dbReference type="PROSITE" id="PS50097">
    <property type="entry name" value="BTB"/>
    <property type="match status" value="1"/>
</dbReference>
<dbReference type="AlphaFoldDB" id="A0A165SP88"/>
<name>A0A165SP88_9AGAM</name>
<feature type="domain" description="BTB" evidence="1">
    <location>
        <begin position="16"/>
        <end position="81"/>
    </location>
</feature>
<evidence type="ECO:0000313" key="2">
    <source>
        <dbReference type="EMBL" id="KZT25453.1"/>
    </source>
</evidence>
<dbReference type="InterPro" id="IPR011333">
    <property type="entry name" value="SKP1/BTB/POZ_sf"/>
</dbReference>
<dbReference type="InParanoid" id="A0A165SP88"/>